<dbReference type="SUPFAM" id="SSF88713">
    <property type="entry name" value="Glycoside hydrolase/deacetylase"/>
    <property type="match status" value="1"/>
</dbReference>
<dbReference type="InterPro" id="IPR011330">
    <property type="entry name" value="Glyco_hydro/deAcase_b/a-brl"/>
</dbReference>
<keyword evidence="2" id="KW-0677">Repeat</keyword>
<dbReference type="InterPro" id="IPR050248">
    <property type="entry name" value="Polysacc_deacetylase_ArnD"/>
</dbReference>
<dbReference type="PANTHER" id="PTHR10587:SF133">
    <property type="entry name" value="CHITIN DEACETYLASE 1-RELATED"/>
    <property type="match status" value="1"/>
</dbReference>
<dbReference type="GO" id="GO:0016020">
    <property type="term" value="C:membrane"/>
    <property type="evidence" value="ECO:0007669"/>
    <property type="project" value="TreeGrafter"/>
</dbReference>
<dbReference type="Pfam" id="PF19127">
    <property type="entry name" value="Choline_bind_3"/>
    <property type="match status" value="1"/>
</dbReference>
<dbReference type="InterPro" id="IPR002509">
    <property type="entry name" value="NODB_dom"/>
</dbReference>
<accession>A0A7G9GC32</accession>
<dbReference type="EMBL" id="CP060635">
    <property type="protein sequence ID" value="QNM08364.1"/>
    <property type="molecule type" value="Genomic_DNA"/>
</dbReference>
<dbReference type="Gene3D" id="3.20.20.370">
    <property type="entry name" value="Glycoside hydrolase/deacetylase"/>
    <property type="match status" value="1"/>
</dbReference>
<evidence type="ECO:0000313" key="7">
    <source>
        <dbReference type="Proteomes" id="UP000515860"/>
    </source>
</evidence>
<feature type="repeat" description="Cell wall-binding" evidence="4">
    <location>
        <begin position="116"/>
        <end position="135"/>
    </location>
</feature>
<evidence type="ECO:0000313" key="6">
    <source>
        <dbReference type="EMBL" id="QNM08364.1"/>
    </source>
</evidence>
<feature type="domain" description="NodB homology" evidence="5">
    <location>
        <begin position="163"/>
        <end position="338"/>
    </location>
</feature>
<organism evidence="6 7">
    <name type="scientific">Wansuia hejianensis</name>
    <dbReference type="NCBI Taxonomy" id="2763667"/>
    <lineage>
        <taxon>Bacteria</taxon>
        <taxon>Bacillati</taxon>
        <taxon>Bacillota</taxon>
        <taxon>Clostridia</taxon>
        <taxon>Lachnospirales</taxon>
        <taxon>Lachnospiraceae</taxon>
        <taxon>Wansuia</taxon>
    </lineage>
</organism>
<evidence type="ECO:0000256" key="4">
    <source>
        <dbReference type="PROSITE-ProRule" id="PRU00591"/>
    </source>
</evidence>
<gene>
    <name evidence="6" type="ORF">H9Q79_16025</name>
</gene>
<protein>
    <submittedName>
        <fullName evidence="6">Polysaccharide deacetylase family protein</fullName>
    </submittedName>
</protein>
<dbReference type="GO" id="GO:0016810">
    <property type="term" value="F:hydrolase activity, acting on carbon-nitrogen (but not peptide) bonds"/>
    <property type="evidence" value="ECO:0007669"/>
    <property type="project" value="InterPro"/>
</dbReference>
<dbReference type="AlphaFoldDB" id="A0A7G9GC32"/>
<dbReference type="PROSITE" id="PS51170">
    <property type="entry name" value="CW"/>
    <property type="match status" value="1"/>
</dbReference>
<keyword evidence="7" id="KW-1185">Reference proteome</keyword>
<dbReference type="KEGG" id="whj:H9Q79_16025"/>
<evidence type="ECO:0000256" key="2">
    <source>
        <dbReference type="ARBA" id="ARBA00022737"/>
    </source>
</evidence>
<reference evidence="6 7" key="1">
    <citation type="submission" date="2020-08" db="EMBL/GenBank/DDBJ databases">
        <authorList>
            <person name="Liu C."/>
            <person name="Sun Q."/>
        </authorList>
    </citation>
    <scope>NUCLEOTIDE SEQUENCE [LARGE SCALE GENOMIC DNA]</scope>
    <source>
        <strain evidence="6 7">NSJ-29</strain>
    </source>
</reference>
<evidence type="ECO:0000256" key="1">
    <source>
        <dbReference type="ARBA" id="ARBA00022723"/>
    </source>
</evidence>
<evidence type="ECO:0000256" key="3">
    <source>
        <dbReference type="ARBA" id="ARBA00022801"/>
    </source>
</evidence>
<dbReference type="InterPro" id="IPR018337">
    <property type="entry name" value="Cell_wall/Cho-bd_repeat"/>
</dbReference>
<evidence type="ECO:0000259" key="5">
    <source>
        <dbReference type="PROSITE" id="PS51677"/>
    </source>
</evidence>
<dbReference type="RefSeq" id="WP_249328723.1">
    <property type="nucleotide sequence ID" value="NZ_CP060635.1"/>
</dbReference>
<name>A0A7G9GC32_9FIRM</name>
<sequence>MDKETLRKRIRRNRRKAMLQNCLKVAICVGAALVLVSAGWSVAKPFVRKSEWRTEDVAGALVNVHADVMEPERPDGSGKAGKAALGENMAVQYDTPGWQLNDRGWWYAADAATCYVNGWLELEGNQYHFDSNGYMDTGWTAIGGKGCYFDQNGVYDPNADSSMMIALTYDDGPSQYTSQLLDILQSNGVKATFMMLGSKVEQYGAETIPRMVQLGCTLGNHSYDHSNLREAGPEAAQQQFSQTDGLIAQYNNGVGAAVIRFPYGEYTKEEAANTGRPCFFWDVDTMDWDSQDANAIANEVMSHVTGGNIILMHDIYQETVDASSIFIPQLLAQGYRLVTVEELAAARGYELEPGVTYFGFTDEDIADNSVTDKNRDDV</sequence>
<dbReference type="PANTHER" id="PTHR10587">
    <property type="entry name" value="GLYCOSYL TRANSFERASE-RELATED"/>
    <property type="match status" value="1"/>
</dbReference>
<dbReference type="Pfam" id="PF01522">
    <property type="entry name" value="Polysacc_deac_1"/>
    <property type="match status" value="1"/>
</dbReference>
<dbReference type="GO" id="GO:0005975">
    <property type="term" value="P:carbohydrate metabolic process"/>
    <property type="evidence" value="ECO:0007669"/>
    <property type="project" value="InterPro"/>
</dbReference>
<dbReference type="GO" id="GO:0046872">
    <property type="term" value="F:metal ion binding"/>
    <property type="evidence" value="ECO:0007669"/>
    <property type="project" value="UniProtKB-KW"/>
</dbReference>
<keyword evidence="3" id="KW-0378">Hydrolase</keyword>
<dbReference type="PROSITE" id="PS51677">
    <property type="entry name" value="NODB"/>
    <property type="match status" value="1"/>
</dbReference>
<proteinExistence type="predicted"/>
<dbReference type="Proteomes" id="UP000515860">
    <property type="component" value="Chromosome"/>
</dbReference>
<keyword evidence="1" id="KW-0479">Metal-binding</keyword>
<dbReference type="Gene3D" id="2.10.270.10">
    <property type="entry name" value="Cholin Binding"/>
    <property type="match status" value="1"/>
</dbReference>
<dbReference type="SUPFAM" id="SSF69360">
    <property type="entry name" value="Cell wall binding repeat"/>
    <property type="match status" value="1"/>
</dbReference>